<dbReference type="VEuPathDB" id="VectorBase:CSON008053"/>
<feature type="region of interest" description="Disordered" evidence="5">
    <location>
        <begin position="788"/>
        <end position="820"/>
    </location>
</feature>
<name>A0A336N196_CULSO</name>
<dbReference type="AlphaFoldDB" id="A0A336N196"/>
<gene>
    <name evidence="8" type="primary">CSON008053</name>
</gene>
<dbReference type="Gene3D" id="1.20.140.150">
    <property type="match status" value="1"/>
</dbReference>
<feature type="compositionally biased region" description="Polar residues" evidence="5">
    <location>
        <begin position="460"/>
        <end position="470"/>
    </location>
</feature>
<dbReference type="GO" id="GO:0019226">
    <property type="term" value="P:transmission of nerve impulse"/>
    <property type="evidence" value="ECO:0007669"/>
    <property type="project" value="TreeGrafter"/>
</dbReference>
<sequence length="820" mass="93121">MDLNASKSNCNGILKQNSRVNSSSNIIEMGHETRDIYPTIKVTNLNSSSTATNQMSNLRKSYLSVNLDDTDVVWKRKSELNLNNKDESEFINVTQYPGTQQQLHQQQQHNQNHHHQKKNYYNGQNYNDINNELFRRATRRKCINTKAQAENNYLVWVTPVAASLSIAIIVAALAGPQWLFTEERLSKSYLNETVYYKPRGDDSDFITKFTKSSLWILCTNIGNDYPQEYHCKAIDYFPNETYSPDPIDSTNAIQYAITSSTPSLLIANFIHIVSYILLMLAMFSNKHTIYFFVSGVAFIISGLLMLIGLILYISIFKAEVGSKLRPKSTLQPAVFSYRYGYSFILYIIGILLVFCSGILNVFLYTGFHNATTFNSTVKENSPCFINYSKLRRISVSKPSRRSSINTNAASPCPSERRFVLRKDPNCNVHSNQLAKSLNQLYTEPAPDIAPFDAYPVLTRNVSTTTDNSPPQKKIKDDKDTSSSKLMHNICGIKCSLKSGEKSKEKCINAGTTTTPRAKDIYFIEDDGDTDLSNIFVIEPLETFRRRRGSLYSCGETQFNTLNVQKLRAFNSNHSLSDLDKVFPTNYHNLDTQYYDKLSSSSKIFNGSFGSRTLPRNFVQKNFGYEDSRRVSASGIFLPNNTFDNGKLEQPPISQYNPYTLSNSHSNIVESHRYDLTPPVWPKIIINSPAHQQQQQQQLPPPMTDNKYSRYRNNNINSINNINGRKISNSCDNILNEKDNGVVCRDEYLMNGGGNPSTKTFDLDQIEYERRKSHAVLFDHPGLRRGAIGCGKNGRFNDINDDDDTSRSERNDIDRDDGTPV</sequence>
<dbReference type="PANTHER" id="PTHR12107:SF0">
    <property type="entry name" value="STARGAZIN (MAMMALIAN CALCIUM CHANNEL) HOMOLOG"/>
    <property type="match status" value="1"/>
</dbReference>
<feature type="region of interest" description="Disordered" evidence="5">
    <location>
        <begin position="99"/>
        <end position="120"/>
    </location>
</feature>
<proteinExistence type="predicted"/>
<keyword evidence="3 6" id="KW-1133">Transmembrane helix</keyword>
<dbReference type="InterPro" id="IPR051072">
    <property type="entry name" value="CACNG_subunit"/>
</dbReference>
<comment type="subcellular location">
    <subcellularLocation>
        <location evidence="1">Membrane</location>
        <topology evidence="1">Multi-pass membrane protein</topology>
    </subcellularLocation>
</comment>
<evidence type="ECO:0000256" key="3">
    <source>
        <dbReference type="ARBA" id="ARBA00022989"/>
    </source>
</evidence>
<evidence type="ECO:0000313" key="8">
    <source>
        <dbReference type="EMBL" id="SSX34467.1"/>
    </source>
</evidence>
<reference evidence="8" key="2">
    <citation type="submission" date="2018-07" db="EMBL/GenBank/DDBJ databases">
        <authorList>
            <person name="Quirk P.G."/>
            <person name="Krulwich T.A."/>
        </authorList>
    </citation>
    <scope>NUCLEOTIDE SEQUENCE</scope>
</reference>
<dbReference type="EMBL" id="UFQS01003035">
    <property type="protein sequence ID" value="SSX15087.1"/>
    <property type="molecule type" value="Genomic_DNA"/>
</dbReference>
<evidence type="ECO:0000313" key="7">
    <source>
        <dbReference type="EMBL" id="SSX15087.1"/>
    </source>
</evidence>
<dbReference type="PANTHER" id="PTHR12107">
    <property type="entry name" value="VOLTAGE-DEPENDENT CALCIUM CHANNEL GAMMA SUBUNIT"/>
    <property type="match status" value="1"/>
</dbReference>
<reference evidence="7" key="1">
    <citation type="submission" date="2018-04" db="EMBL/GenBank/DDBJ databases">
        <authorList>
            <person name="Go L.Y."/>
            <person name="Mitchell J.A."/>
        </authorList>
    </citation>
    <scope>NUCLEOTIDE SEQUENCE</scope>
    <source>
        <tissue evidence="7">Whole organism</tissue>
    </source>
</reference>
<feature type="transmembrane region" description="Helical" evidence="6">
    <location>
        <begin position="264"/>
        <end position="283"/>
    </location>
</feature>
<feature type="compositionally biased region" description="Low complexity" evidence="5">
    <location>
        <begin position="100"/>
        <end position="110"/>
    </location>
</feature>
<accession>A0A336N196</accession>
<organism evidence="8">
    <name type="scientific">Culicoides sonorensis</name>
    <name type="common">Biting midge</name>
    <dbReference type="NCBI Taxonomy" id="179676"/>
    <lineage>
        <taxon>Eukaryota</taxon>
        <taxon>Metazoa</taxon>
        <taxon>Ecdysozoa</taxon>
        <taxon>Arthropoda</taxon>
        <taxon>Hexapoda</taxon>
        <taxon>Insecta</taxon>
        <taxon>Pterygota</taxon>
        <taxon>Neoptera</taxon>
        <taxon>Endopterygota</taxon>
        <taxon>Diptera</taxon>
        <taxon>Nematocera</taxon>
        <taxon>Chironomoidea</taxon>
        <taxon>Ceratopogonidae</taxon>
        <taxon>Ceratopogoninae</taxon>
        <taxon>Culicoides</taxon>
        <taxon>Monoculicoides</taxon>
    </lineage>
</organism>
<dbReference type="GO" id="GO:0016247">
    <property type="term" value="F:channel regulator activity"/>
    <property type="evidence" value="ECO:0007669"/>
    <property type="project" value="TreeGrafter"/>
</dbReference>
<dbReference type="GO" id="GO:0098943">
    <property type="term" value="P:neurotransmitter receptor transport, postsynaptic endosome to lysosome"/>
    <property type="evidence" value="ECO:0007669"/>
    <property type="project" value="TreeGrafter"/>
</dbReference>
<feature type="transmembrane region" description="Helical" evidence="6">
    <location>
        <begin position="343"/>
        <end position="367"/>
    </location>
</feature>
<dbReference type="GO" id="GO:0099590">
    <property type="term" value="P:neurotransmitter receptor internalization"/>
    <property type="evidence" value="ECO:0007669"/>
    <property type="project" value="TreeGrafter"/>
</dbReference>
<dbReference type="InterPro" id="IPR004031">
    <property type="entry name" value="PMP22/EMP/MP20/Claudin"/>
</dbReference>
<keyword evidence="4 6" id="KW-0472">Membrane</keyword>
<evidence type="ECO:0000256" key="6">
    <source>
        <dbReference type="SAM" id="Phobius"/>
    </source>
</evidence>
<evidence type="ECO:0000256" key="1">
    <source>
        <dbReference type="ARBA" id="ARBA00004141"/>
    </source>
</evidence>
<evidence type="ECO:0000256" key="5">
    <source>
        <dbReference type="SAM" id="MobiDB-lite"/>
    </source>
</evidence>
<evidence type="ECO:0000256" key="4">
    <source>
        <dbReference type="ARBA" id="ARBA00023136"/>
    </source>
</evidence>
<dbReference type="GO" id="GO:0032281">
    <property type="term" value="C:AMPA glutamate receptor complex"/>
    <property type="evidence" value="ECO:0007669"/>
    <property type="project" value="TreeGrafter"/>
</dbReference>
<feature type="compositionally biased region" description="Basic and acidic residues" evidence="5">
    <location>
        <begin position="804"/>
        <end position="820"/>
    </location>
</feature>
<dbReference type="GO" id="GO:0098970">
    <property type="term" value="P:postsynaptic neurotransmitter receptor diffusion trapping"/>
    <property type="evidence" value="ECO:0007669"/>
    <property type="project" value="TreeGrafter"/>
</dbReference>
<dbReference type="EMBL" id="UFQT01003035">
    <property type="protein sequence ID" value="SSX34467.1"/>
    <property type="molecule type" value="Genomic_DNA"/>
</dbReference>
<protein>
    <submittedName>
        <fullName evidence="8">CSON008053 protein</fullName>
    </submittedName>
</protein>
<dbReference type="GO" id="GO:0051968">
    <property type="term" value="P:positive regulation of synaptic transmission, glutamatergic"/>
    <property type="evidence" value="ECO:0007669"/>
    <property type="project" value="TreeGrafter"/>
</dbReference>
<feature type="region of interest" description="Disordered" evidence="5">
    <location>
        <begin position="460"/>
        <end position="482"/>
    </location>
</feature>
<feature type="transmembrane region" description="Helical" evidence="6">
    <location>
        <begin position="153"/>
        <end position="174"/>
    </location>
</feature>
<dbReference type="Pfam" id="PF13903">
    <property type="entry name" value="Claudin_2"/>
    <property type="match status" value="1"/>
</dbReference>
<evidence type="ECO:0000256" key="2">
    <source>
        <dbReference type="ARBA" id="ARBA00022692"/>
    </source>
</evidence>
<keyword evidence="2 6" id="KW-0812">Transmembrane</keyword>
<dbReference type="GO" id="GO:0005245">
    <property type="term" value="F:voltage-gated calcium channel activity"/>
    <property type="evidence" value="ECO:0007669"/>
    <property type="project" value="TreeGrafter"/>
</dbReference>
<dbReference type="GO" id="GO:0098839">
    <property type="term" value="C:postsynaptic density membrane"/>
    <property type="evidence" value="ECO:0007669"/>
    <property type="project" value="TreeGrafter"/>
</dbReference>
<feature type="transmembrane region" description="Helical" evidence="6">
    <location>
        <begin position="289"/>
        <end position="315"/>
    </location>
</feature>